<dbReference type="AlphaFoldDB" id="A0AAW7XEM4"/>
<name>A0AAW7XEM4_9GAMM</name>
<dbReference type="Pfam" id="PF00561">
    <property type="entry name" value="Abhydrolase_1"/>
    <property type="match status" value="1"/>
</dbReference>
<dbReference type="Proteomes" id="UP001169760">
    <property type="component" value="Unassembled WGS sequence"/>
</dbReference>
<feature type="domain" description="AB hydrolase-1" evidence="1">
    <location>
        <begin position="323"/>
        <end position="441"/>
    </location>
</feature>
<comment type="caution">
    <text evidence="2">The sequence shown here is derived from an EMBL/GenBank/DDBJ whole genome shotgun (WGS) entry which is preliminary data.</text>
</comment>
<dbReference type="SUPFAM" id="SSF53474">
    <property type="entry name" value="alpha/beta-Hydrolases"/>
    <property type="match status" value="2"/>
</dbReference>
<dbReference type="InterPro" id="IPR029058">
    <property type="entry name" value="AB_hydrolase_fold"/>
</dbReference>
<organism evidence="2 3">
    <name type="scientific">Saccharophagus degradans</name>
    <dbReference type="NCBI Taxonomy" id="86304"/>
    <lineage>
        <taxon>Bacteria</taxon>
        <taxon>Pseudomonadati</taxon>
        <taxon>Pseudomonadota</taxon>
        <taxon>Gammaproteobacteria</taxon>
        <taxon>Cellvibrionales</taxon>
        <taxon>Cellvibrionaceae</taxon>
        <taxon>Saccharophagus</taxon>
    </lineage>
</organism>
<sequence length="597" mass="65828">MSALTLYKKMHWLGETQHASFAVTYATNLENTTQYPPNTTGVIIIPPFGHEYNHSHRALAYLSEQLSIANNCPVLKLELNGMGNASSAIISGDEAVVGKAWVEALNAALLTLQQEHNVTQVKLVGYRTGALVAAYLAKANERVKGLILWNAYLTGAPFFRDMEMLQSMQAGFVPASNLFDAGGNCFDTQSKAFIEGLNLKLANCNHLESIAFIQPKELPLSKRLVKQLQEQGLNVAVEQYLGNRDFQKPALENKVPHGAIAAILRVFKPAAAELAREQYRIVLVPSQPPTNTLKNEHEQIVVCAKAGMTGVLTRNQDSDTKNLLVLINGGAAHHVGPARLHVNVARALAKQGFNILRIDLSHLGEGANLTTQLNEGINPFPKGYAGDIKVLLDYMQAEFGYSKFALGGLCSAGHNSFNYMRKFNDPRVRSVLLINPMHLYWQQGTPYMRFDMGELSIGAALKAFKTGSSDNTEYEDDTIPIRSGWFGKCKRLLAAVCLRLNSTLSLVKRYASSLPQDIEALNAAGVNIIVMVSQNEPGRALFKNMLGLHYWLYLLSGKLRMYVMAKSDHAFSTQQSQQMLIDQLKAINTKLFFGDAK</sequence>
<accession>A0AAW7XEM4</accession>
<dbReference type="InterPro" id="IPR000073">
    <property type="entry name" value="AB_hydrolase_1"/>
</dbReference>
<gene>
    <name evidence="2" type="ORF">Q4521_20525</name>
</gene>
<dbReference type="Gene3D" id="3.40.50.1820">
    <property type="entry name" value="alpha/beta hydrolase"/>
    <property type="match status" value="2"/>
</dbReference>
<reference evidence="2" key="1">
    <citation type="submission" date="2023-07" db="EMBL/GenBank/DDBJ databases">
        <title>Genome content predicts the carbon catabolic preferences of heterotrophic bacteria.</title>
        <authorList>
            <person name="Gralka M."/>
        </authorList>
    </citation>
    <scope>NUCLEOTIDE SEQUENCE</scope>
    <source>
        <strain evidence="2">I3M17_2</strain>
    </source>
</reference>
<evidence type="ECO:0000259" key="1">
    <source>
        <dbReference type="Pfam" id="PF00561"/>
    </source>
</evidence>
<protein>
    <recommendedName>
        <fullName evidence="1">AB hydrolase-1 domain-containing protein</fullName>
    </recommendedName>
</protein>
<proteinExistence type="predicted"/>
<evidence type="ECO:0000313" key="3">
    <source>
        <dbReference type="Proteomes" id="UP001169760"/>
    </source>
</evidence>
<evidence type="ECO:0000313" key="2">
    <source>
        <dbReference type="EMBL" id="MDO6424887.1"/>
    </source>
</evidence>
<dbReference type="RefSeq" id="WP_303494152.1">
    <property type="nucleotide sequence ID" value="NZ_JAUOPB010000019.1"/>
</dbReference>
<dbReference type="EMBL" id="JAUOPB010000019">
    <property type="protein sequence ID" value="MDO6424887.1"/>
    <property type="molecule type" value="Genomic_DNA"/>
</dbReference>